<dbReference type="SUPFAM" id="SSF50729">
    <property type="entry name" value="PH domain-like"/>
    <property type="match status" value="1"/>
</dbReference>
<organism evidence="2 3">
    <name type="scientific">Metschnikowia bicuspidata</name>
    <dbReference type="NCBI Taxonomy" id="27322"/>
    <lineage>
        <taxon>Eukaryota</taxon>
        <taxon>Fungi</taxon>
        <taxon>Dikarya</taxon>
        <taxon>Ascomycota</taxon>
        <taxon>Saccharomycotina</taxon>
        <taxon>Pichiomycetes</taxon>
        <taxon>Metschnikowiaceae</taxon>
        <taxon>Metschnikowia</taxon>
    </lineage>
</organism>
<dbReference type="PANTHER" id="PTHR37283">
    <property type="entry name" value="PH DOMAIN-CONTAINING PROTEIN YHR131C"/>
    <property type="match status" value="1"/>
</dbReference>
<dbReference type="PANTHER" id="PTHR37283:SF1">
    <property type="entry name" value="PH DOMAIN-CONTAINING PROTEIN YHR131C"/>
    <property type="match status" value="1"/>
</dbReference>
<dbReference type="InterPro" id="IPR011993">
    <property type="entry name" value="PH-like_dom_sf"/>
</dbReference>
<dbReference type="OrthoDB" id="5865767at2759"/>
<proteinExistence type="predicted"/>
<dbReference type="AlphaFoldDB" id="A0A4P9ZFW6"/>
<name>A0A4P9ZFW6_9ASCO</name>
<feature type="compositionally biased region" description="Acidic residues" evidence="1">
    <location>
        <begin position="341"/>
        <end position="350"/>
    </location>
</feature>
<evidence type="ECO:0000256" key="1">
    <source>
        <dbReference type="SAM" id="MobiDB-lite"/>
    </source>
</evidence>
<evidence type="ECO:0000313" key="3">
    <source>
        <dbReference type="Proteomes" id="UP000268321"/>
    </source>
</evidence>
<dbReference type="EMBL" id="ML004450">
    <property type="protein sequence ID" value="RKP30890.1"/>
    <property type="molecule type" value="Genomic_DNA"/>
</dbReference>
<keyword evidence="3" id="KW-1185">Reference proteome</keyword>
<dbReference type="Gene3D" id="2.30.29.30">
    <property type="entry name" value="Pleckstrin-homology domain (PH domain)/Phosphotyrosine-binding domain (PTB)"/>
    <property type="match status" value="1"/>
</dbReference>
<sequence>MEPGPVTPPAYHSLPPGGCPRFPAFSGNEGNEALPAYSPSVYKIGFCARKIEWYSPYLPSHSRSWKKLIIELNSTQLNFYLIPSLFEPILQDTRSSSVDLDKLPATLRSQFTTQADTTFYSVCEKLNLLPTSELQAKSGSLSAALLSKLASSVNKRLVRLYSLQHAKIGVASDYTKRKNVFRLRLENEQILILFRSVTEVIEWNLGITVGKDLALDLSDRELPRYRTVPRGRRNNIDHSALLFNDVITRKMRAQSDPNTAVGLRGRFYKLKDRLSSSSGNARNDACESSPGSLTPRNKSRCLYTISNLKRDSSEHLRISTGRNSFLGTMSNLRNAALGDSAPDDDLEDDIQNMSDLHNSDDEDDLEVSIEILDQDGAGSDNSATPRFQDTADDEHKWCPVKKIESERRNLRDALRCIRPLKYDDSWLNKILVKPTKYSPLMLAYLRKSYFGHGDNDWTHVSRSSSFASSHEAPQKLKYKIGKDAFANLSNAALTRIPHHNLREYFVGPHFLAPK</sequence>
<evidence type="ECO:0008006" key="4">
    <source>
        <dbReference type="Google" id="ProtNLM"/>
    </source>
</evidence>
<gene>
    <name evidence="2" type="ORF">METBISCDRAFT_22892</name>
</gene>
<feature type="region of interest" description="Disordered" evidence="1">
    <location>
        <begin position="336"/>
        <end position="362"/>
    </location>
</feature>
<reference evidence="3" key="1">
    <citation type="journal article" date="2018" name="Nat. Microbiol.">
        <title>Leveraging single-cell genomics to expand the fungal tree of life.</title>
        <authorList>
            <person name="Ahrendt S.R."/>
            <person name="Quandt C.A."/>
            <person name="Ciobanu D."/>
            <person name="Clum A."/>
            <person name="Salamov A."/>
            <person name="Andreopoulos B."/>
            <person name="Cheng J.F."/>
            <person name="Woyke T."/>
            <person name="Pelin A."/>
            <person name="Henrissat B."/>
            <person name="Reynolds N.K."/>
            <person name="Benny G.L."/>
            <person name="Smith M.E."/>
            <person name="James T.Y."/>
            <person name="Grigoriev I.V."/>
        </authorList>
    </citation>
    <scope>NUCLEOTIDE SEQUENCE [LARGE SCALE GENOMIC DNA]</scope>
    <source>
        <strain evidence="3">Baker2002</strain>
    </source>
</reference>
<dbReference type="Proteomes" id="UP000268321">
    <property type="component" value="Unassembled WGS sequence"/>
</dbReference>
<accession>A0A4P9ZFW6</accession>
<protein>
    <recommendedName>
        <fullName evidence="4">PH domain-containing protein</fullName>
    </recommendedName>
</protein>
<evidence type="ECO:0000313" key="2">
    <source>
        <dbReference type="EMBL" id="RKP30890.1"/>
    </source>
</evidence>
<feature type="region of interest" description="Disordered" evidence="1">
    <location>
        <begin position="274"/>
        <end position="294"/>
    </location>
</feature>